<dbReference type="OrthoDB" id="7689766at2"/>
<name>A0A547Q5D9_9RHOB</name>
<feature type="chain" id="PRO_5021712817" description="Elongation factor P" evidence="1">
    <location>
        <begin position="22"/>
        <end position="125"/>
    </location>
</feature>
<keyword evidence="3" id="KW-1185">Reference proteome</keyword>
<protein>
    <recommendedName>
        <fullName evidence="4">Elongation factor P</fullName>
    </recommendedName>
</protein>
<gene>
    <name evidence="2" type="ORF">FEV53_08875</name>
</gene>
<evidence type="ECO:0000256" key="1">
    <source>
        <dbReference type="SAM" id="SignalP"/>
    </source>
</evidence>
<reference evidence="2 3" key="1">
    <citation type="submission" date="2019-06" db="EMBL/GenBank/DDBJ databases">
        <title>Paenimaribius caenipelagi gen. nov., sp. nov., isolated from a tidal flat.</title>
        <authorList>
            <person name="Yoon J.-H."/>
        </authorList>
    </citation>
    <scope>NUCLEOTIDE SEQUENCE [LARGE SCALE GENOMIC DNA]</scope>
    <source>
        <strain evidence="2 3">JBTF-M29</strain>
    </source>
</reference>
<organism evidence="2 3">
    <name type="scientific">Palleronia caenipelagi</name>
    <dbReference type="NCBI Taxonomy" id="2489174"/>
    <lineage>
        <taxon>Bacteria</taxon>
        <taxon>Pseudomonadati</taxon>
        <taxon>Pseudomonadota</taxon>
        <taxon>Alphaproteobacteria</taxon>
        <taxon>Rhodobacterales</taxon>
        <taxon>Roseobacteraceae</taxon>
        <taxon>Palleronia</taxon>
    </lineage>
</organism>
<comment type="caution">
    <text evidence="2">The sequence shown here is derived from an EMBL/GenBank/DDBJ whole genome shotgun (WGS) entry which is preliminary data.</text>
</comment>
<dbReference type="RefSeq" id="WP_142834461.1">
    <property type="nucleotide sequence ID" value="NZ_VFSV01000011.1"/>
</dbReference>
<evidence type="ECO:0008006" key="4">
    <source>
        <dbReference type="Google" id="ProtNLM"/>
    </source>
</evidence>
<feature type="signal peptide" evidence="1">
    <location>
        <begin position="1"/>
        <end position="21"/>
    </location>
</feature>
<accession>A0A547Q5D9</accession>
<sequence>MIRSLAAGALAGLVLVTPAFAFRAQNGKFVEALGPDTFVVKWSGKSSPKDFWCAAGDFANRRMHVSPATRLYRYESGRRNPGEGIVFGLTPRSDTGTGTLRLAGGPGMKVAHARILCEDLRERGR</sequence>
<evidence type="ECO:0000313" key="3">
    <source>
        <dbReference type="Proteomes" id="UP000318590"/>
    </source>
</evidence>
<evidence type="ECO:0000313" key="2">
    <source>
        <dbReference type="EMBL" id="TRD21583.1"/>
    </source>
</evidence>
<dbReference type="AlphaFoldDB" id="A0A547Q5D9"/>
<keyword evidence="1" id="KW-0732">Signal</keyword>
<dbReference type="EMBL" id="VFSV01000011">
    <property type="protein sequence ID" value="TRD21583.1"/>
    <property type="molecule type" value="Genomic_DNA"/>
</dbReference>
<proteinExistence type="predicted"/>
<dbReference type="Proteomes" id="UP000318590">
    <property type="component" value="Unassembled WGS sequence"/>
</dbReference>